<feature type="compositionally biased region" description="Polar residues" evidence="1">
    <location>
        <begin position="23"/>
        <end position="33"/>
    </location>
</feature>
<dbReference type="InterPro" id="IPR006674">
    <property type="entry name" value="HD_domain"/>
</dbReference>
<evidence type="ECO:0000313" key="4">
    <source>
        <dbReference type="Proteomes" id="UP000799424"/>
    </source>
</evidence>
<dbReference type="SMART" id="SM00471">
    <property type="entry name" value="HDc"/>
    <property type="match status" value="1"/>
</dbReference>
<gene>
    <name evidence="3" type="ORF">CC86DRAFT_350715</name>
</gene>
<feature type="compositionally biased region" description="Low complexity" evidence="1">
    <location>
        <begin position="8"/>
        <end position="18"/>
    </location>
</feature>
<dbReference type="Pfam" id="PF01966">
    <property type="entry name" value="HD"/>
    <property type="match status" value="1"/>
</dbReference>
<sequence length="267" mass="29940">MFSEKSRSTSPSNASTSPILADSSGSNTPNNRSYKLFDPKKLGIAKQHRAMFAKVNQAVIQFMYGPAFDASHDYEHIQRVVALAHKMYEAHKNDAWARDIDTTVLYIACMVHDIGDTKYHVRKKGDERDQQAIVCDFLKANSCNDLRIYAFAAKIAAHVSYSLELKDPNAIREAMVGCPALRIVQDADRLDGLGAIGIGRCFVFGGINEERRKNTIHTGIELHFERFQKYLELMKTGVGKELAEGRLGVMEGYRKNWFGETDCNGVL</sequence>
<evidence type="ECO:0000259" key="2">
    <source>
        <dbReference type="SMART" id="SM00471"/>
    </source>
</evidence>
<dbReference type="Gene3D" id="1.10.3210.50">
    <property type="match status" value="1"/>
</dbReference>
<keyword evidence="4" id="KW-1185">Reference proteome</keyword>
<feature type="region of interest" description="Disordered" evidence="1">
    <location>
        <begin position="1"/>
        <end position="33"/>
    </location>
</feature>
<dbReference type="CDD" id="cd00077">
    <property type="entry name" value="HDc"/>
    <property type="match status" value="1"/>
</dbReference>
<evidence type="ECO:0000256" key="1">
    <source>
        <dbReference type="SAM" id="MobiDB-lite"/>
    </source>
</evidence>
<dbReference type="SUPFAM" id="SSF109604">
    <property type="entry name" value="HD-domain/PDEase-like"/>
    <property type="match status" value="1"/>
</dbReference>
<proteinExistence type="predicted"/>
<dbReference type="Proteomes" id="UP000799424">
    <property type="component" value="Unassembled WGS sequence"/>
</dbReference>
<accession>A0A6A6ZYR0</accession>
<evidence type="ECO:0000313" key="3">
    <source>
        <dbReference type="EMBL" id="KAF2826200.1"/>
    </source>
</evidence>
<dbReference type="InterPro" id="IPR003607">
    <property type="entry name" value="HD/PDEase_dom"/>
</dbReference>
<organism evidence="3 4">
    <name type="scientific">Ophiobolus disseminans</name>
    <dbReference type="NCBI Taxonomy" id="1469910"/>
    <lineage>
        <taxon>Eukaryota</taxon>
        <taxon>Fungi</taxon>
        <taxon>Dikarya</taxon>
        <taxon>Ascomycota</taxon>
        <taxon>Pezizomycotina</taxon>
        <taxon>Dothideomycetes</taxon>
        <taxon>Pleosporomycetidae</taxon>
        <taxon>Pleosporales</taxon>
        <taxon>Pleosporineae</taxon>
        <taxon>Phaeosphaeriaceae</taxon>
        <taxon>Ophiobolus</taxon>
    </lineage>
</organism>
<feature type="domain" description="HD/PDEase" evidence="2">
    <location>
        <begin position="69"/>
        <end position="202"/>
    </location>
</feature>
<reference evidence="3" key="1">
    <citation type="journal article" date="2020" name="Stud. Mycol.">
        <title>101 Dothideomycetes genomes: a test case for predicting lifestyles and emergence of pathogens.</title>
        <authorList>
            <person name="Haridas S."/>
            <person name="Albert R."/>
            <person name="Binder M."/>
            <person name="Bloem J."/>
            <person name="Labutti K."/>
            <person name="Salamov A."/>
            <person name="Andreopoulos B."/>
            <person name="Baker S."/>
            <person name="Barry K."/>
            <person name="Bills G."/>
            <person name="Bluhm B."/>
            <person name="Cannon C."/>
            <person name="Castanera R."/>
            <person name="Culley D."/>
            <person name="Daum C."/>
            <person name="Ezra D."/>
            <person name="Gonzalez J."/>
            <person name="Henrissat B."/>
            <person name="Kuo A."/>
            <person name="Liang C."/>
            <person name="Lipzen A."/>
            <person name="Lutzoni F."/>
            <person name="Magnuson J."/>
            <person name="Mondo S."/>
            <person name="Nolan M."/>
            <person name="Ohm R."/>
            <person name="Pangilinan J."/>
            <person name="Park H.-J."/>
            <person name="Ramirez L."/>
            <person name="Alfaro M."/>
            <person name="Sun H."/>
            <person name="Tritt A."/>
            <person name="Yoshinaga Y."/>
            <person name="Zwiers L.-H."/>
            <person name="Turgeon B."/>
            <person name="Goodwin S."/>
            <person name="Spatafora J."/>
            <person name="Crous P."/>
            <person name="Grigoriev I."/>
        </authorList>
    </citation>
    <scope>NUCLEOTIDE SEQUENCE</scope>
    <source>
        <strain evidence="3">CBS 113818</strain>
    </source>
</reference>
<dbReference type="AlphaFoldDB" id="A0A6A6ZYR0"/>
<protein>
    <recommendedName>
        <fullName evidence="2">HD/PDEase domain-containing protein</fullName>
    </recommendedName>
</protein>
<dbReference type="PANTHER" id="PTHR33594:SF1">
    <property type="entry name" value="HD_PDEASE DOMAIN-CONTAINING PROTEIN"/>
    <property type="match status" value="1"/>
</dbReference>
<dbReference type="OrthoDB" id="16547at2759"/>
<dbReference type="PANTHER" id="PTHR33594">
    <property type="entry name" value="SUPERFAMILY HYDROLASE, PUTATIVE (AFU_ORTHOLOGUE AFUA_1G03035)-RELATED"/>
    <property type="match status" value="1"/>
</dbReference>
<name>A0A6A6ZYR0_9PLEO</name>
<dbReference type="EMBL" id="MU006226">
    <property type="protein sequence ID" value="KAF2826200.1"/>
    <property type="molecule type" value="Genomic_DNA"/>
</dbReference>